<organism evidence="1 2">
    <name type="scientific">Thelephora ganbajun</name>
    <name type="common">Ganba fungus</name>
    <dbReference type="NCBI Taxonomy" id="370292"/>
    <lineage>
        <taxon>Eukaryota</taxon>
        <taxon>Fungi</taxon>
        <taxon>Dikarya</taxon>
        <taxon>Basidiomycota</taxon>
        <taxon>Agaricomycotina</taxon>
        <taxon>Agaricomycetes</taxon>
        <taxon>Thelephorales</taxon>
        <taxon>Thelephoraceae</taxon>
        <taxon>Thelephora</taxon>
    </lineage>
</organism>
<reference evidence="1" key="2">
    <citation type="journal article" date="2020" name="Nat. Commun.">
        <title>Large-scale genome sequencing of mycorrhizal fungi provides insights into the early evolution of symbiotic traits.</title>
        <authorList>
            <person name="Miyauchi S."/>
            <person name="Kiss E."/>
            <person name="Kuo A."/>
            <person name="Drula E."/>
            <person name="Kohler A."/>
            <person name="Sanchez-Garcia M."/>
            <person name="Morin E."/>
            <person name="Andreopoulos B."/>
            <person name="Barry K.W."/>
            <person name="Bonito G."/>
            <person name="Buee M."/>
            <person name="Carver A."/>
            <person name="Chen C."/>
            <person name="Cichocki N."/>
            <person name="Clum A."/>
            <person name="Culley D."/>
            <person name="Crous P.W."/>
            <person name="Fauchery L."/>
            <person name="Girlanda M."/>
            <person name="Hayes R.D."/>
            <person name="Keri Z."/>
            <person name="LaButti K."/>
            <person name="Lipzen A."/>
            <person name="Lombard V."/>
            <person name="Magnuson J."/>
            <person name="Maillard F."/>
            <person name="Murat C."/>
            <person name="Nolan M."/>
            <person name="Ohm R.A."/>
            <person name="Pangilinan J."/>
            <person name="Pereira M.F."/>
            <person name="Perotto S."/>
            <person name="Peter M."/>
            <person name="Pfister S."/>
            <person name="Riley R."/>
            <person name="Sitrit Y."/>
            <person name="Stielow J.B."/>
            <person name="Szollosi G."/>
            <person name="Zifcakova L."/>
            <person name="Stursova M."/>
            <person name="Spatafora J.W."/>
            <person name="Tedersoo L."/>
            <person name="Vaario L.M."/>
            <person name="Yamada A."/>
            <person name="Yan M."/>
            <person name="Wang P."/>
            <person name="Xu J."/>
            <person name="Bruns T."/>
            <person name="Baldrian P."/>
            <person name="Vilgalys R."/>
            <person name="Dunand C."/>
            <person name="Henrissat B."/>
            <person name="Grigoriev I.V."/>
            <person name="Hibbett D."/>
            <person name="Nagy L.G."/>
            <person name="Martin F.M."/>
        </authorList>
    </citation>
    <scope>NUCLEOTIDE SEQUENCE</scope>
    <source>
        <strain evidence="1">P2</strain>
    </source>
</reference>
<gene>
    <name evidence="1" type="ORF">BDM02DRAFT_3175491</name>
</gene>
<dbReference type="Proteomes" id="UP000886501">
    <property type="component" value="Unassembled WGS sequence"/>
</dbReference>
<protein>
    <submittedName>
        <fullName evidence="1">Uncharacterized protein</fullName>
    </submittedName>
</protein>
<evidence type="ECO:0000313" key="2">
    <source>
        <dbReference type="Proteomes" id="UP000886501"/>
    </source>
</evidence>
<accession>A0ACB6Z2B0</accession>
<keyword evidence="2" id="KW-1185">Reference proteome</keyword>
<proteinExistence type="predicted"/>
<reference evidence="1" key="1">
    <citation type="submission" date="2019-10" db="EMBL/GenBank/DDBJ databases">
        <authorList>
            <consortium name="DOE Joint Genome Institute"/>
            <person name="Kuo A."/>
            <person name="Miyauchi S."/>
            <person name="Kiss E."/>
            <person name="Drula E."/>
            <person name="Kohler A."/>
            <person name="Sanchez-Garcia M."/>
            <person name="Andreopoulos B."/>
            <person name="Barry K.W."/>
            <person name="Bonito G."/>
            <person name="Buee M."/>
            <person name="Carver A."/>
            <person name="Chen C."/>
            <person name="Cichocki N."/>
            <person name="Clum A."/>
            <person name="Culley D."/>
            <person name="Crous P.W."/>
            <person name="Fauchery L."/>
            <person name="Girlanda M."/>
            <person name="Hayes R."/>
            <person name="Keri Z."/>
            <person name="Labutti K."/>
            <person name="Lipzen A."/>
            <person name="Lombard V."/>
            <person name="Magnuson J."/>
            <person name="Maillard F."/>
            <person name="Morin E."/>
            <person name="Murat C."/>
            <person name="Nolan M."/>
            <person name="Ohm R."/>
            <person name="Pangilinan J."/>
            <person name="Pereira M."/>
            <person name="Perotto S."/>
            <person name="Peter M."/>
            <person name="Riley R."/>
            <person name="Sitrit Y."/>
            <person name="Stielow B."/>
            <person name="Szollosi G."/>
            <person name="Zifcakova L."/>
            <person name="Stursova M."/>
            <person name="Spatafora J.W."/>
            <person name="Tedersoo L."/>
            <person name="Vaario L.-M."/>
            <person name="Yamada A."/>
            <person name="Yan M."/>
            <person name="Wang P."/>
            <person name="Xu J."/>
            <person name="Bruns T."/>
            <person name="Baldrian P."/>
            <person name="Vilgalys R."/>
            <person name="Henrissat B."/>
            <person name="Grigoriev I.V."/>
            <person name="Hibbett D."/>
            <person name="Nagy L.G."/>
            <person name="Martin F.M."/>
        </authorList>
    </citation>
    <scope>NUCLEOTIDE SEQUENCE</scope>
    <source>
        <strain evidence="1">P2</strain>
    </source>
</reference>
<dbReference type="EMBL" id="MU118181">
    <property type="protein sequence ID" value="KAF9643854.1"/>
    <property type="molecule type" value="Genomic_DNA"/>
</dbReference>
<sequence>MTEAGPSKSPVSSNPKSHFDSLSSNSSKHVQLGVGLGPPPAPSRRRAQDAENGFTTRNNRRKTHFDPFGRGHGEEGPAPVTKPRPSMKYEMHPAQLLEADANITAFSDEYDLAHEDPAILADVQRAVKMKARREARLKAPGPIRTETSPQSFFSTSSSQSRAPLSPGASIAFPSINSADAAEDFVASLDASVPHPMPRSPDNGATLDWSGKEVAGEPRHDRKWSLSINKRKTKGKATSISSLDHSPIDNSRDSNYDERVARIRACMKPQALRKASVAAEHIQRRYSFLYASLFPPSRPLNPLSIVRWNAEQDSAKSNLHTRSLWHITPSIVEEYLKVQAHQEEEPTTNLDLLLPSPIPNSTSPKSEEEIYPLRYPGVQTAVSRTTREMTASPVSDNWPSDSPRPWISSPQSDNDSPRSSLYSAFRGALGHVSPASSKRHIWDRTTKRLSGDSAHASLSETNSRAGSASPSKSRKQARLRTPNLDTKALHTSGPESDGGEQHAMDMRSPQLSESLLTAKPPDSAILSAGTITKSADPTAVPPIRRPLLIRRRVSLPLADYRLSVEVEKRRQLADEEREQYEYEIRAQLLDEAVKQNSRIRQQLQRITAEFRDFTHVQKQLIELLNMPFPTVPPEVFDVISRDPAAMTGQTRRLKGWRVVEEAYCRINKQREMLSGFAAAMAEINKQLPQPRGIFDESLIGLMDSLSQLEHHREDLRKKESEATQKLAHVRELHVLTKMEFNDTLGHTSHIYPELSLISALEEKYRNRYQKFWDIGMDALTFLLDSITPFWRSYGKTIGIDIQDFLIIPWYRNEFTGHPKRYPITSLPKRSFRHWLGLLLFAIGCHALLFLQIGSAMYTTTNGFLFLYGQNPGVSIILLPCMIAACIVMWVAVICEFSIIVAQIGVVLWWLGWSVGIFS</sequence>
<name>A0ACB6Z2B0_THEGA</name>
<comment type="caution">
    <text evidence="1">The sequence shown here is derived from an EMBL/GenBank/DDBJ whole genome shotgun (WGS) entry which is preliminary data.</text>
</comment>
<evidence type="ECO:0000313" key="1">
    <source>
        <dbReference type="EMBL" id="KAF9643854.1"/>
    </source>
</evidence>